<feature type="chain" id="PRO_5046863110" evidence="2">
    <location>
        <begin position="25"/>
        <end position="289"/>
    </location>
</feature>
<sequence length="289" mass="29942">MGIKRYRVGAALAGALIGATLGGAGSGPGPGTGAVQETGGDSWPGGSIATVGKLVSFLPNGHTGLCSGAIVDSPNGSVIATAAHCLTSPEEPVRAEEIYFLPGYDGLGQRDRTRIRAEGWRVRGRYQPRGWDVSRPLAEILPDDWAFLTVARKNGRTVQEAADGANRLAFAPEESGEPLAVAGYSASGPYDGERLRYCAGPARLAPPGEYARPNVGSFVLDGCDLTQGASGGPWLRGYHEGRQAGTVVAVVTVGESGKVLGRPFPSRARALFTRAAREGGERAARDGGE</sequence>
<dbReference type="Pfam" id="PF13365">
    <property type="entry name" value="Trypsin_2"/>
    <property type="match status" value="1"/>
</dbReference>
<accession>A0ABT7ABE9</accession>
<organism evidence="3 4">
    <name type="scientific">Streptomyces iconiensis</name>
    <dbReference type="NCBI Taxonomy" id="1384038"/>
    <lineage>
        <taxon>Bacteria</taxon>
        <taxon>Bacillati</taxon>
        <taxon>Actinomycetota</taxon>
        <taxon>Actinomycetes</taxon>
        <taxon>Kitasatosporales</taxon>
        <taxon>Streptomycetaceae</taxon>
        <taxon>Streptomyces</taxon>
    </lineage>
</organism>
<dbReference type="InterPro" id="IPR050966">
    <property type="entry name" value="Glutamyl_endopeptidase"/>
</dbReference>
<keyword evidence="4" id="KW-1185">Reference proteome</keyword>
<protein>
    <submittedName>
        <fullName evidence="3">Trypsin-like peptidase domain-containing protein</fullName>
    </submittedName>
</protein>
<evidence type="ECO:0000313" key="3">
    <source>
        <dbReference type="EMBL" id="MDJ1138324.1"/>
    </source>
</evidence>
<dbReference type="SUPFAM" id="SSF50494">
    <property type="entry name" value="Trypsin-like serine proteases"/>
    <property type="match status" value="1"/>
</dbReference>
<dbReference type="InterPro" id="IPR043504">
    <property type="entry name" value="Peptidase_S1_PA_chymotrypsin"/>
</dbReference>
<dbReference type="Gene3D" id="2.40.10.10">
    <property type="entry name" value="Trypsin-like serine proteases"/>
    <property type="match status" value="2"/>
</dbReference>
<name>A0ABT7ABE9_9ACTN</name>
<gene>
    <name evidence="3" type="ORF">NMN56_041480</name>
</gene>
<keyword evidence="1 2" id="KW-0732">Signal</keyword>
<dbReference type="Proteomes" id="UP001214441">
    <property type="component" value="Unassembled WGS sequence"/>
</dbReference>
<comment type="caution">
    <text evidence="3">The sequence shown here is derived from an EMBL/GenBank/DDBJ whole genome shotgun (WGS) entry which is preliminary data.</text>
</comment>
<dbReference type="PANTHER" id="PTHR15462">
    <property type="entry name" value="SERINE PROTEASE"/>
    <property type="match status" value="1"/>
</dbReference>
<feature type="signal peptide" evidence="2">
    <location>
        <begin position="1"/>
        <end position="24"/>
    </location>
</feature>
<evidence type="ECO:0000256" key="2">
    <source>
        <dbReference type="SAM" id="SignalP"/>
    </source>
</evidence>
<proteinExistence type="predicted"/>
<evidence type="ECO:0000313" key="4">
    <source>
        <dbReference type="Proteomes" id="UP001214441"/>
    </source>
</evidence>
<evidence type="ECO:0000256" key="1">
    <source>
        <dbReference type="ARBA" id="ARBA00022729"/>
    </source>
</evidence>
<reference evidence="3 4" key="1">
    <citation type="submission" date="2023-05" db="EMBL/GenBank/DDBJ databases">
        <title>Streptantibioticus silvisoli sp. nov., acidotolerant actinomycetes 1 from pine litter.</title>
        <authorList>
            <person name="Swiecimska M."/>
            <person name="Golinska P."/>
            <person name="Sangal V."/>
            <person name="Wachnowicz B."/>
            <person name="Goodfellow M."/>
        </authorList>
    </citation>
    <scope>NUCLEOTIDE SEQUENCE [LARGE SCALE GENOMIC DNA]</scope>
    <source>
        <strain evidence="3 4">DSM 42109</strain>
    </source>
</reference>
<dbReference type="InterPro" id="IPR009003">
    <property type="entry name" value="Peptidase_S1_PA"/>
</dbReference>
<dbReference type="EMBL" id="JANCPR020000082">
    <property type="protein sequence ID" value="MDJ1138324.1"/>
    <property type="molecule type" value="Genomic_DNA"/>
</dbReference>
<dbReference type="RefSeq" id="WP_274047287.1">
    <property type="nucleotide sequence ID" value="NZ_JANCPR020000082.1"/>
</dbReference>